<dbReference type="InterPro" id="IPR004256">
    <property type="entry name" value="DUF234"/>
</dbReference>
<gene>
    <name evidence="3" type="ORF">TresaDRAFT_2201</name>
</gene>
<organism evidence="3 4">
    <name type="scientific">Treponema saccharophilum DSM 2985</name>
    <dbReference type="NCBI Taxonomy" id="907348"/>
    <lineage>
        <taxon>Bacteria</taxon>
        <taxon>Pseudomonadati</taxon>
        <taxon>Spirochaetota</taxon>
        <taxon>Spirochaetia</taxon>
        <taxon>Spirochaetales</taxon>
        <taxon>Treponemataceae</taxon>
        <taxon>Treponema</taxon>
    </lineage>
</organism>
<dbReference type="InterPro" id="IPR027417">
    <property type="entry name" value="P-loop_NTPase"/>
</dbReference>
<dbReference type="STRING" id="907348.TresaDRAFT_2201"/>
<dbReference type="Gene3D" id="3.40.50.300">
    <property type="entry name" value="P-loop containing nucleotide triphosphate hydrolases"/>
    <property type="match status" value="1"/>
</dbReference>
<dbReference type="SUPFAM" id="SSF52540">
    <property type="entry name" value="P-loop containing nucleoside triphosphate hydrolases"/>
    <property type="match status" value="1"/>
</dbReference>
<dbReference type="EMBL" id="AGRW01000034">
    <property type="protein sequence ID" value="EIC02706.1"/>
    <property type="molecule type" value="Genomic_DNA"/>
</dbReference>
<name>H7EI27_9SPIR</name>
<dbReference type="InterPro" id="IPR036390">
    <property type="entry name" value="WH_DNA-bd_sf"/>
</dbReference>
<comment type="caution">
    <text evidence="3">The sequence shown here is derived from an EMBL/GenBank/DDBJ whole genome shotgun (WGS) entry which is preliminary data.</text>
</comment>
<sequence length="467" mass="54488">MFLGRKEELSIMEDLYKSARFEFLVLYGRRRIGKTSLLQEFSRSHKTLMYSAQEKNDALNLLDFSKSVQNYFDGSFFGEFPDWEVAFDYITKKTSENEKLVLIVDEFPFIAQENPSIKSIIQHTIDRNWKNKNIFLILCGSSVSFMEDEVLAHKSPLFGRSTAHIELKSFDYLESAGFFPKYSDADKLISYSILGGIPCYLEAFDPEKSVKENVATRILKEGSFLKDEPSFLLRQELRETAVYNSILEAIAGGATRINDIASKIHEESQKCSKYLKTLQTIRLVKKSVPCGDEENSRKTIYRISDNYFLFWYHFLFERKSYYEILGAKNAAEEIFMPENLNQHLGRIFEGICLEYMLRLAKKMRLPFIPENYGKWWGNNPERKMQDDIDVLMMDRRHEQIIIGECKFKNEEFDKADFETMLSRKSIFPHAAITFFYAFSKSGFTKWVQENADANNVKLVTIGDMFLK</sequence>
<evidence type="ECO:0000313" key="4">
    <source>
        <dbReference type="Proteomes" id="UP000003571"/>
    </source>
</evidence>
<evidence type="ECO:0000313" key="3">
    <source>
        <dbReference type="EMBL" id="EIC02706.1"/>
    </source>
</evidence>
<reference evidence="3 4" key="1">
    <citation type="submission" date="2011-09" db="EMBL/GenBank/DDBJ databases">
        <title>The draft genome of Treponema saccharophilum DSM 2985.</title>
        <authorList>
            <consortium name="US DOE Joint Genome Institute (JGI-PGF)"/>
            <person name="Lucas S."/>
            <person name="Copeland A."/>
            <person name="Lapidus A."/>
            <person name="Glavina del Rio T."/>
            <person name="Dalin E."/>
            <person name="Tice H."/>
            <person name="Bruce D."/>
            <person name="Goodwin L."/>
            <person name="Pitluck S."/>
            <person name="Peters L."/>
            <person name="Kyrpides N."/>
            <person name="Mavromatis K."/>
            <person name="Ivanova N."/>
            <person name="Markowitz V."/>
            <person name="Cheng J.-F."/>
            <person name="Hugenholtz P."/>
            <person name="Woyke T."/>
            <person name="Wu D."/>
            <person name="Gronow S."/>
            <person name="Wellnitz S."/>
            <person name="Brambilla E."/>
            <person name="Klenk H.-P."/>
            <person name="Eisen J.A."/>
        </authorList>
    </citation>
    <scope>NUCLEOTIDE SEQUENCE [LARGE SCALE GENOMIC DNA]</scope>
    <source>
        <strain evidence="3 4">DSM 2985</strain>
    </source>
</reference>
<protein>
    <submittedName>
        <fullName evidence="3">DUF234 DEXX-box ATPase</fullName>
    </submittedName>
</protein>
<proteinExistence type="predicted"/>
<evidence type="ECO:0000259" key="2">
    <source>
        <dbReference type="Pfam" id="PF03008"/>
    </source>
</evidence>
<keyword evidence="4" id="KW-1185">Reference proteome</keyword>
<dbReference type="Pfam" id="PF01637">
    <property type="entry name" value="ATPase_2"/>
    <property type="match status" value="1"/>
</dbReference>
<dbReference type="GO" id="GO:0005524">
    <property type="term" value="F:ATP binding"/>
    <property type="evidence" value="ECO:0007669"/>
    <property type="project" value="InterPro"/>
</dbReference>
<dbReference type="PATRIC" id="fig|907348.3.peg.463"/>
<dbReference type="PANTHER" id="PTHR34704">
    <property type="entry name" value="ATPASE"/>
    <property type="match status" value="1"/>
</dbReference>
<evidence type="ECO:0000259" key="1">
    <source>
        <dbReference type="Pfam" id="PF01637"/>
    </source>
</evidence>
<feature type="domain" description="ATPase" evidence="1">
    <location>
        <begin position="2"/>
        <end position="203"/>
    </location>
</feature>
<dbReference type="Proteomes" id="UP000003571">
    <property type="component" value="Unassembled WGS sequence"/>
</dbReference>
<feature type="domain" description="DUF234" evidence="2">
    <location>
        <begin position="311"/>
        <end position="411"/>
    </location>
</feature>
<dbReference type="AlphaFoldDB" id="H7EI27"/>
<dbReference type="SUPFAM" id="SSF46785">
    <property type="entry name" value="Winged helix' DNA-binding domain"/>
    <property type="match status" value="1"/>
</dbReference>
<dbReference type="SUPFAM" id="SSF52980">
    <property type="entry name" value="Restriction endonuclease-like"/>
    <property type="match status" value="1"/>
</dbReference>
<accession>H7EI27</accession>
<dbReference type="RefSeq" id="WP_002702468.1">
    <property type="nucleotide sequence ID" value="NZ_AGRW01000034.1"/>
</dbReference>
<dbReference type="OrthoDB" id="9813134at2"/>
<dbReference type="Pfam" id="PF03008">
    <property type="entry name" value="DUF234"/>
    <property type="match status" value="1"/>
</dbReference>
<dbReference type="PANTHER" id="PTHR34704:SF1">
    <property type="entry name" value="ATPASE"/>
    <property type="match status" value="1"/>
</dbReference>
<dbReference type="InterPro" id="IPR011335">
    <property type="entry name" value="Restrct_endonuc-II-like"/>
</dbReference>
<dbReference type="InterPro" id="IPR011579">
    <property type="entry name" value="ATPase_dom"/>
</dbReference>
<dbReference type="eggNOG" id="COG1672">
    <property type="taxonomic scope" value="Bacteria"/>
</dbReference>